<evidence type="ECO:0000259" key="1">
    <source>
        <dbReference type="Pfam" id="PF04313"/>
    </source>
</evidence>
<gene>
    <name evidence="2" type="ORF">HKB16_17240</name>
</gene>
<comment type="caution">
    <text evidence="2">The sequence shown here is derived from an EMBL/GenBank/DDBJ whole genome shotgun (WGS) entry which is preliminary data.</text>
</comment>
<dbReference type="GO" id="GO:0009307">
    <property type="term" value="P:DNA restriction-modification system"/>
    <property type="evidence" value="ECO:0007669"/>
    <property type="project" value="UniProtKB-KW"/>
</dbReference>
<dbReference type="EMBL" id="JABCLB010001945">
    <property type="protein sequence ID" value="NMU84616.1"/>
    <property type="molecule type" value="Genomic_DNA"/>
</dbReference>
<dbReference type="GO" id="GO:0009035">
    <property type="term" value="F:type I site-specific deoxyribonuclease activity"/>
    <property type="evidence" value="ECO:0007669"/>
    <property type="project" value="UniProtKB-EC"/>
</dbReference>
<feature type="non-terminal residue" evidence="2">
    <location>
        <position position="75"/>
    </location>
</feature>
<evidence type="ECO:0000313" key="2">
    <source>
        <dbReference type="EMBL" id="NMU84616.1"/>
    </source>
</evidence>
<dbReference type="Pfam" id="PF04313">
    <property type="entry name" value="HSDR_N"/>
    <property type="match status" value="1"/>
</dbReference>
<accession>A0A7Y0SJF6</accession>
<evidence type="ECO:0000313" key="3">
    <source>
        <dbReference type="Proteomes" id="UP000518904"/>
    </source>
</evidence>
<organism evidence="2 3">
    <name type="scientific">Vibrio parahaemolyticus</name>
    <dbReference type="NCBI Taxonomy" id="670"/>
    <lineage>
        <taxon>Bacteria</taxon>
        <taxon>Pseudomonadati</taxon>
        <taxon>Pseudomonadota</taxon>
        <taxon>Gammaproteobacteria</taxon>
        <taxon>Vibrionales</taxon>
        <taxon>Vibrionaceae</taxon>
        <taxon>Vibrio</taxon>
    </lineage>
</organism>
<feature type="domain" description="Restriction endonuclease type I HsdR N-terminal" evidence="1">
    <location>
        <begin position="3"/>
        <end position="64"/>
    </location>
</feature>
<protein>
    <recommendedName>
        <fullName evidence="1">Restriction endonuclease type I HsdR N-terminal domain-containing protein</fullName>
    </recommendedName>
</protein>
<dbReference type="AlphaFoldDB" id="A0A7Y0SJF6"/>
<dbReference type="GO" id="GO:0003677">
    <property type="term" value="F:DNA binding"/>
    <property type="evidence" value="ECO:0007669"/>
    <property type="project" value="UniProtKB-KW"/>
</dbReference>
<dbReference type="InterPro" id="IPR007409">
    <property type="entry name" value="Restrct_endonuc_type1_HsdR_N"/>
</dbReference>
<reference evidence="2 3" key="1">
    <citation type="submission" date="2020-04" db="EMBL/GenBank/DDBJ databases">
        <title>Whole-genome sequencing of Vibrio spp. from China reveals different genetic environments of blaCTX-M-14 among diverse lineages.</title>
        <authorList>
            <person name="Zheng Z."/>
            <person name="Ye L."/>
            <person name="Chen S."/>
        </authorList>
    </citation>
    <scope>NUCLEOTIDE SEQUENCE [LARGE SCALE GENOMIC DNA]</scope>
    <source>
        <strain evidence="2 3">Vb0551</strain>
    </source>
</reference>
<proteinExistence type="predicted"/>
<name>A0A7Y0SJF6_VIBPH</name>
<dbReference type="Proteomes" id="UP000518904">
    <property type="component" value="Unassembled WGS sequence"/>
</dbReference>
<dbReference type="GO" id="GO:0005524">
    <property type="term" value="F:ATP binding"/>
    <property type="evidence" value="ECO:0007669"/>
    <property type="project" value="UniProtKB-KW"/>
</dbReference>
<sequence>MKITEEMLEDHCMVWFGSLGYQTLNGSELEPKGSTPERESLSDVVLKPRLRQALLNINSHLPEECIDTAIGILLN</sequence>